<protein>
    <submittedName>
        <fullName evidence="2">Uncharacterized protein</fullName>
    </submittedName>
</protein>
<name>A0A833J8U7_9HYPH</name>
<dbReference type="AlphaFoldDB" id="A0A833J8U7"/>
<evidence type="ECO:0000313" key="2">
    <source>
        <dbReference type="EMBL" id="KAB7785446.1"/>
    </source>
</evidence>
<accession>A0A833J8U7</accession>
<feature type="region of interest" description="Disordered" evidence="1">
    <location>
        <begin position="1"/>
        <end position="60"/>
    </location>
</feature>
<evidence type="ECO:0000256" key="1">
    <source>
        <dbReference type="SAM" id="MobiDB-lite"/>
    </source>
</evidence>
<proteinExistence type="predicted"/>
<evidence type="ECO:0000313" key="3">
    <source>
        <dbReference type="Proteomes" id="UP000469949"/>
    </source>
</evidence>
<dbReference type="EMBL" id="WEKV01000009">
    <property type="protein sequence ID" value="KAB7785446.1"/>
    <property type="molecule type" value="Genomic_DNA"/>
</dbReference>
<dbReference type="Proteomes" id="UP000469949">
    <property type="component" value="Unassembled WGS sequence"/>
</dbReference>
<sequence>MRKETGRPGTSLRLGFAEDRPQIARSSLRSAPPRSSAPLGGDAGDDATAPLGAIFEEFRR</sequence>
<reference evidence="2 3" key="1">
    <citation type="submission" date="2019-10" db="EMBL/GenBank/DDBJ databases">
        <title>Draft Genome Sequence of the Caffeine Degrading Methylotroph Methylorubrum populi PINKEL.</title>
        <authorList>
            <person name="Dawson S.C."/>
            <person name="Zhang X."/>
            <person name="Wright M.E."/>
            <person name="Sharma G."/>
            <person name="Langner J.T."/>
            <person name="Ditty J.L."/>
            <person name="Subuyuj G.A."/>
        </authorList>
    </citation>
    <scope>NUCLEOTIDE SEQUENCE [LARGE SCALE GENOMIC DNA]</scope>
    <source>
        <strain evidence="2 3">Pinkel</strain>
    </source>
</reference>
<gene>
    <name evidence="2" type="ORF">F8B43_1947</name>
</gene>
<organism evidence="2 3">
    <name type="scientific">Methylorubrum populi</name>
    <dbReference type="NCBI Taxonomy" id="223967"/>
    <lineage>
        <taxon>Bacteria</taxon>
        <taxon>Pseudomonadati</taxon>
        <taxon>Pseudomonadota</taxon>
        <taxon>Alphaproteobacteria</taxon>
        <taxon>Hyphomicrobiales</taxon>
        <taxon>Methylobacteriaceae</taxon>
        <taxon>Methylorubrum</taxon>
    </lineage>
</organism>
<feature type="compositionally biased region" description="Low complexity" evidence="1">
    <location>
        <begin position="24"/>
        <end position="39"/>
    </location>
</feature>
<comment type="caution">
    <text evidence="2">The sequence shown here is derived from an EMBL/GenBank/DDBJ whole genome shotgun (WGS) entry which is preliminary data.</text>
</comment>